<gene>
    <name evidence="8" type="ORF">GXW79_18465</name>
</gene>
<evidence type="ECO:0000256" key="3">
    <source>
        <dbReference type="ARBA" id="ARBA00022692"/>
    </source>
</evidence>
<feature type="transmembrane region" description="Helical" evidence="6">
    <location>
        <begin position="250"/>
        <end position="267"/>
    </location>
</feature>
<feature type="transmembrane region" description="Helical" evidence="6">
    <location>
        <begin position="215"/>
        <end position="238"/>
    </location>
</feature>
<feature type="transmembrane region" description="Helical" evidence="6">
    <location>
        <begin position="307"/>
        <end position="330"/>
    </location>
</feature>
<dbReference type="GO" id="GO:0005886">
    <property type="term" value="C:plasma membrane"/>
    <property type="evidence" value="ECO:0007669"/>
    <property type="project" value="UniProtKB-SubCell"/>
</dbReference>
<keyword evidence="5 6" id="KW-0472">Membrane</keyword>
<feature type="transmembrane region" description="Helical" evidence="6">
    <location>
        <begin position="97"/>
        <end position="116"/>
    </location>
</feature>
<reference evidence="8" key="2">
    <citation type="journal article" date="2021" name="Syst. Appl. Microbiol.">
        <title>Roseomonas hellenica sp. nov., isolated from roots of wild-growing Alkanna tinctoria.</title>
        <authorList>
            <person name="Rat A."/>
            <person name="Naranjo H.D."/>
            <person name="Lebbe L."/>
            <person name="Cnockaert M."/>
            <person name="Krigas N."/>
            <person name="Grigoriadou K."/>
            <person name="Maloupa E."/>
            <person name="Willems A."/>
        </authorList>
    </citation>
    <scope>NUCLEOTIDE SEQUENCE</scope>
    <source>
        <strain evidence="8">LMG 28251</strain>
    </source>
</reference>
<feature type="transmembrane region" description="Helical" evidence="6">
    <location>
        <begin position="279"/>
        <end position="301"/>
    </location>
</feature>
<organism evidence="8 9">
    <name type="scientific">Plastoroseomonas arctica</name>
    <dbReference type="NCBI Taxonomy" id="1509237"/>
    <lineage>
        <taxon>Bacteria</taxon>
        <taxon>Pseudomonadati</taxon>
        <taxon>Pseudomonadota</taxon>
        <taxon>Alphaproteobacteria</taxon>
        <taxon>Acetobacterales</taxon>
        <taxon>Acetobacteraceae</taxon>
        <taxon>Plastoroseomonas</taxon>
    </lineage>
</organism>
<feature type="transmembrane region" description="Helical" evidence="6">
    <location>
        <begin position="157"/>
        <end position="179"/>
    </location>
</feature>
<dbReference type="Gene3D" id="1.20.1250.20">
    <property type="entry name" value="MFS general substrate transporter like domains"/>
    <property type="match status" value="1"/>
</dbReference>
<evidence type="ECO:0000256" key="6">
    <source>
        <dbReference type="SAM" id="Phobius"/>
    </source>
</evidence>
<dbReference type="GO" id="GO:0022857">
    <property type="term" value="F:transmembrane transporter activity"/>
    <property type="evidence" value="ECO:0007669"/>
    <property type="project" value="InterPro"/>
</dbReference>
<evidence type="ECO:0000313" key="8">
    <source>
        <dbReference type="EMBL" id="MBR0657067.1"/>
    </source>
</evidence>
<evidence type="ECO:0000313" key="9">
    <source>
        <dbReference type="Proteomes" id="UP001196068"/>
    </source>
</evidence>
<feature type="transmembrane region" description="Helical" evidence="6">
    <location>
        <begin position="128"/>
        <end position="151"/>
    </location>
</feature>
<name>A0AAF1JYX1_9PROT</name>
<dbReference type="PANTHER" id="PTHR43124">
    <property type="entry name" value="PURINE EFFLUX PUMP PBUE"/>
    <property type="match status" value="1"/>
</dbReference>
<comment type="caution">
    <text evidence="8">The sequence shown here is derived from an EMBL/GenBank/DDBJ whole genome shotgun (WGS) entry which is preliminary data.</text>
</comment>
<proteinExistence type="predicted"/>
<sequence length="407" mass="42290">MSIILRVTLPLAGVGFLNQASRGIIATIGPLLALELGLSASQLGLLAAAVFVTYALAQMPVGLALDLFGARRTQATLAAVAGCGFLLSALAEDALTLGLGRLLTGCGVAAALMALLQATAQWFPRDRVAAMTGLGSFFSGVGALAVTLPVQWALPHIGWRGCFWALSACGFAVALWIALSVPDRPPGAVAPVRRSLASEIAEYGRIFADANFLRFLPMLAMTSGLTFTFGGLWSGPWLRDVAGLTDEPRATILLCFALGFMLGNLIVGRWVGWAQRRGWPAMVVPMVALGGQALVMLALLLSPNALAILAPLFIAFGFISAGGPAGYAVMGQGFPRELAGRVATAINFTMLVLTVVLQNAIGWVLDFWPRTASAGWDPAGYAVALGGILLLQCAAAGATLRRAKGEA</sequence>
<evidence type="ECO:0000256" key="1">
    <source>
        <dbReference type="ARBA" id="ARBA00004651"/>
    </source>
</evidence>
<protein>
    <submittedName>
        <fullName evidence="8">MFS transporter</fullName>
    </submittedName>
</protein>
<feature type="transmembrane region" description="Helical" evidence="6">
    <location>
        <begin position="46"/>
        <end position="68"/>
    </location>
</feature>
<feature type="transmembrane region" description="Helical" evidence="6">
    <location>
        <begin position="381"/>
        <end position="400"/>
    </location>
</feature>
<keyword evidence="4 6" id="KW-1133">Transmembrane helix</keyword>
<keyword evidence="3 6" id="KW-0812">Transmembrane</keyword>
<feature type="domain" description="Major facilitator superfamily (MFS) profile" evidence="7">
    <location>
        <begin position="7"/>
        <end position="404"/>
    </location>
</feature>
<evidence type="ECO:0000259" key="7">
    <source>
        <dbReference type="PROSITE" id="PS50850"/>
    </source>
</evidence>
<evidence type="ECO:0000256" key="2">
    <source>
        <dbReference type="ARBA" id="ARBA00022475"/>
    </source>
</evidence>
<dbReference type="InterPro" id="IPR020846">
    <property type="entry name" value="MFS_dom"/>
</dbReference>
<comment type="subcellular location">
    <subcellularLocation>
        <location evidence="1">Cell membrane</location>
        <topology evidence="1">Multi-pass membrane protein</topology>
    </subcellularLocation>
</comment>
<dbReference type="InterPro" id="IPR050189">
    <property type="entry name" value="MFS_Efflux_Transporters"/>
</dbReference>
<dbReference type="SUPFAM" id="SSF103473">
    <property type="entry name" value="MFS general substrate transporter"/>
    <property type="match status" value="1"/>
</dbReference>
<dbReference type="InterPro" id="IPR011701">
    <property type="entry name" value="MFS"/>
</dbReference>
<dbReference type="PANTHER" id="PTHR43124:SF3">
    <property type="entry name" value="CHLORAMPHENICOL EFFLUX PUMP RV0191"/>
    <property type="match status" value="1"/>
</dbReference>
<evidence type="ECO:0000256" key="4">
    <source>
        <dbReference type="ARBA" id="ARBA00022989"/>
    </source>
</evidence>
<dbReference type="PROSITE" id="PS50850">
    <property type="entry name" value="MFS"/>
    <property type="match status" value="1"/>
</dbReference>
<dbReference type="AlphaFoldDB" id="A0AAF1JYX1"/>
<dbReference type="Pfam" id="PF07690">
    <property type="entry name" value="MFS_1"/>
    <property type="match status" value="1"/>
</dbReference>
<feature type="transmembrane region" description="Helical" evidence="6">
    <location>
        <begin position="342"/>
        <end position="361"/>
    </location>
</feature>
<reference evidence="8" key="1">
    <citation type="submission" date="2020-01" db="EMBL/GenBank/DDBJ databases">
        <authorList>
            <person name="Rat A."/>
        </authorList>
    </citation>
    <scope>NUCLEOTIDE SEQUENCE</scope>
    <source>
        <strain evidence="8">LMG 28251</strain>
    </source>
</reference>
<keyword evidence="9" id="KW-1185">Reference proteome</keyword>
<dbReference type="Proteomes" id="UP001196068">
    <property type="component" value="Unassembled WGS sequence"/>
</dbReference>
<accession>A0AAF1JYX1</accession>
<dbReference type="InterPro" id="IPR036259">
    <property type="entry name" value="MFS_trans_sf"/>
</dbReference>
<evidence type="ECO:0000256" key="5">
    <source>
        <dbReference type="ARBA" id="ARBA00023136"/>
    </source>
</evidence>
<dbReference type="EMBL" id="JAAEDH010000025">
    <property type="protein sequence ID" value="MBR0657067.1"/>
    <property type="molecule type" value="Genomic_DNA"/>
</dbReference>
<keyword evidence="2" id="KW-1003">Cell membrane</keyword>
<dbReference type="RefSeq" id="WP_211875932.1">
    <property type="nucleotide sequence ID" value="NZ_JAAEDH010000025.1"/>
</dbReference>